<proteinExistence type="predicted"/>
<accession>A0A3G6TEF1</accession>
<dbReference type="Proteomes" id="UP000271193">
    <property type="component" value="Chromosome"/>
</dbReference>
<keyword evidence="1" id="KW-1133">Transmembrane helix</keyword>
<dbReference type="EMBL" id="CP033932">
    <property type="protein sequence ID" value="AZB24604.1"/>
    <property type="molecule type" value="Genomic_DNA"/>
</dbReference>
<keyword evidence="3" id="KW-1185">Reference proteome</keyword>
<sequence>MIALSGIVIFNILDYTDPSITREGFRYMPTENLVKSLFLSFIIGAITFITAVRIQRLKQNK</sequence>
<feature type="transmembrane region" description="Helical" evidence="1">
    <location>
        <begin position="33"/>
        <end position="52"/>
    </location>
</feature>
<evidence type="ECO:0000256" key="1">
    <source>
        <dbReference type="SAM" id="Phobius"/>
    </source>
</evidence>
<evidence type="ECO:0000313" key="3">
    <source>
        <dbReference type="Proteomes" id="UP000271193"/>
    </source>
</evidence>
<dbReference type="AlphaFoldDB" id="A0A3G6TEF1"/>
<reference evidence="3" key="1">
    <citation type="submission" date="2018-11" db="EMBL/GenBank/DDBJ databases">
        <title>Proposal to divide the Flavobacteriaceae and reorganize its genera based on Amino Acid Identity values calculated from whole genome sequences.</title>
        <authorList>
            <person name="Nicholson A.C."/>
            <person name="Gulvik C.A."/>
            <person name="Whitney A.M."/>
            <person name="Humrighouse B.W."/>
            <person name="Bell M."/>
            <person name="Holmes B."/>
            <person name="Steigerwalt A.G."/>
            <person name="Villarma A."/>
            <person name="Sheth M."/>
            <person name="Batra D."/>
            <person name="Pryor J."/>
            <person name="Bernardet J.-F."/>
            <person name="Hugo C."/>
            <person name="Kampfer P."/>
            <person name="Newman J."/>
            <person name="McQuiston J.R."/>
        </authorList>
    </citation>
    <scope>NUCLEOTIDE SEQUENCE [LARGE SCALE GENOMIC DNA]</scope>
    <source>
        <strain evidence="3">G0229</strain>
    </source>
</reference>
<organism evidence="2 3">
    <name type="scientific">Chryseobacterium bernardetii</name>
    <dbReference type="NCBI Taxonomy" id="1241978"/>
    <lineage>
        <taxon>Bacteria</taxon>
        <taxon>Pseudomonadati</taxon>
        <taxon>Bacteroidota</taxon>
        <taxon>Flavobacteriia</taxon>
        <taxon>Flavobacteriales</taxon>
        <taxon>Weeksellaceae</taxon>
        <taxon>Chryseobacterium group</taxon>
        <taxon>Chryseobacterium</taxon>
    </lineage>
</organism>
<name>A0A3G6TEF1_9FLAO</name>
<evidence type="ECO:0000313" key="2">
    <source>
        <dbReference type="EMBL" id="AZB24604.1"/>
    </source>
</evidence>
<dbReference type="KEGG" id="cben:EG339_08310"/>
<keyword evidence="1" id="KW-0812">Transmembrane</keyword>
<dbReference type="RefSeq" id="WP_378114623.1">
    <property type="nucleotide sequence ID" value="NZ_DAMCWJ010000013.1"/>
</dbReference>
<protein>
    <submittedName>
        <fullName evidence="2">Uncharacterized protein</fullName>
    </submittedName>
</protein>
<keyword evidence="1" id="KW-0472">Membrane</keyword>
<gene>
    <name evidence="2" type="ORF">EG339_08310</name>
</gene>